<evidence type="ECO:0000256" key="2">
    <source>
        <dbReference type="ARBA" id="ARBA00022643"/>
    </source>
</evidence>
<evidence type="ECO:0000256" key="3">
    <source>
        <dbReference type="ARBA" id="ARBA00023002"/>
    </source>
</evidence>
<dbReference type="NCBIfam" id="TIGR02476">
    <property type="entry name" value="BluB"/>
    <property type="match status" value="1"/>
</dbReference>
<protein>
    <submittedName>
        <fullName evidence="5">Cob(II)yrinic acid a,c-diamide reductase</fullName>
    </submittedName>
</protein>
<dbReference type="KEGG" id="lfp:Y981_10060"/>
<gene>
    <name evidence="5" type="ORF">Y981_10060</name>
</gene>
<keyword evidence="1" id="KW-0285">Flavoprotein</keyword>
<keyword evidence="2" id="KW-0288">FMN</keyword>
<organism evidence="5 6">
    <name type="scientific">Leptospirillum ferriphilum YSK</name>
    <dbReference type="NCBI Taxonomy" id="1441628"/>
    <lineage>
        <taxon>Bacteria</taxon>
        <taxon>Pseudomonadati</taxon>
        <taxon>Nitrospirota</taxon>
        <taxon>Nitrospiria</taxon>
        <taxon>Nitrospirales</taxon>
        <taxon>Nitrospiraceae</taxon>
        <taxon>Leptospirillum</taxon>
    </lineage>
</organism>
<reference evidence="5 6" key="2">
    <citation type="journal article" date="2015" name="Biomed. Res. Int.">
        <title>Effects of Arsenite Resistance on the Growth and Functional Gene Expression of Leptospirillum ferriphilum and Acidithiobacillus thiooxidans in Pure Culture and Coculture.</title>
        <authorList>
            <person name="Jiang H."/>
            <person name="Liang Y."/>
            <person name="Yin H."/>
            <person name="Xiao Y."/>
            <person name="Guo X."/>
            <person name="Xu Y."/>
            <person name="Hu Q."/>
            <person name="Liu H."/>
            <person name="Liu X."/>
        </authorList>
    </citation>
    <scope>NUCLEOTIDE SEQUENCE [LARGE SCALE GENOMIC DNA]</scope>
    <source>
        <strain evidence="5 6">YSK</strain>
    </source>
</reference>
<dbReference type="SUPFAM" id="SSF55469">
    <property type="entry name" value="FMN-dependent nitroreductase-like"/>
    <property type="match status" value="1"/>
</dbReference>
<dbReference type="HOGENOM" id="CLU_070764_3_1_0"/>
<keyword evidence="6" id="KW-1185">Reference proteome</keyword>
<feature type="domain" description="Nitroreductase" evidence="4">
    <location>
        <begin position="35"/>
        <end position="202"/>
    </location>
</feature>
<dbReference type="EMBL" id="CP007243">
    <property type="protein sequence ID" value="AIA30968.1"/>
    <property type="molecule type" value="Genomic_DNA"/>
</dbReference>
<evidence type="ECO:0000256" key="1">
    <source>
        <dbReference type="ARBA" id="ARBA00022630"/>
    </source>
</evidence>
<dbReference type="InterPro" id="IPR000415">
    <property type="entry name" value="Nitroreductase-like"/>
</dbReference>
<dbReference type="InterPro" id="IPR050627">
    <property type="entry name" value="Nitroreductase/BluB"/>
</dbReference>
<dbReference type="PANTHER" id="PTHR23026:SF90">
    <property type="entry name" value="IODOTYROSINE DEIODINASE 1"/>
    <property type="match status" value="1"/>
</dbReference>
<dbReference type="Pfam" id="PF00881">
    <property type="entry name" value="Nitroreductase"/>
    <property type="match status" value="1"/>
</dbReference>
<reference evidence="6" key="1">
    <citation type="submission" date="2014-02" db="EMBL/GenBank/DDBJ databases">
        <title>Complete genome sequence and comparative genomic analysis of the nitrogen-fixing bacterium Leptospirillum ferriphilum YSK.</title>
        <authorList>
            <person name="Guo X."/>
            <person name="Yin H."/>
            <person name="Liang Y."/>
            <person name="Hu Q."/>
            <person name="Ma L."/>
            <person name="Xiao Y."/>
            <person name="Zhang X."/>
            <person name="Qiu G."/>
            <person name="Liu X."/>
        </authorList>
    </citation>
    <scope>NUCLEOTIDE SEQUENCE [LARGE SCALE GENOMIC DNA]</scope>
    <source>
        <strain evidence="6">YSK</strain>
    </source>
</reference>
<dbReference type="InterPro" id="IPR012825">
    <property type="entry name" value="BluB"/>
</dbReference>
<sequence length="257" mass="29682">MKSRKEVMMEKTDQQAVHPDYSFPEEERRGVYHAIYTRRDIRKEFLPDPVDPKILARLLKAAHHAPSVGFMQPWNFIVIRDPEVRSVLKHAVDKERHAASIIFESPRAEKFLSLKVEAILEAPVVIAVTIDPSRDGPHVLGRLSDPDTDLYSASCGIMNMWLAARAEGIGMGWVTIFRKGDIQNALKLPFHIRPIGLLCLGYVSEFPARPMLETEEWAYRQRLSHLVAVDRWENRSGEFWDDLSKSLDEPEEFHWER</sequence>
<keyword evidence="3" id="KW-0560">Oxidoreductase</keyword>
<evidence type="ECO:0000313" key="5">
    <source>
        <dbReference type="EMBL" id="AIA30968.1"/>
    </source>
</evidence>
<dbReference type="InterPro" id="IPR029479">
    <property type="entry name" value="Nitroreductase"/>
</dbReference>
<name>A0A059XVQ3_9BACT</name>
<evidence type="ECO:0000259" key="4">
    <source>
        <dbReference type="Pfam" id="PF00881"/>
    </source>
</evidence>
<dbReference type="GO" id="GO:0016491">
    <property type="term" value="F:oxidoreductase activity"/>
    <property type="evidence" value="ECO:0007669"/>
    <property type="project" value="UniProtKB-KW"/>
</dbReference>
<evidence type="ECO:0000313" key="6">
    <source>
        <dbReference type="Proteomes" id="UP000027059"/>
    </source>
</evidence>
<dbReference type="Gene3D" id="3.40.109.10">
    <property type="entry name" value="NADH Oxidase"/>
    <property type="match status" value="1"/>
</dbReference>
<accession>A0A059XVQ3</accession>
<dbReference type="Proteomes" id="UP000027059">
    <property type="component" value="Chromosome"/>
</dbReference>
<dbReference type="PANTHER" id="PTHR23026">
    <property type="entry name" value="NADPH NITROREDUCTASE"/>
    <property type="match status" value="1"/>
</dbReference>
<dbReference type="AlphaFoldDB" id="A0A059XVQ3"/>
<proteinExistence type="predicted"/>